<keyword evidence="3 7" id="KW-1133">Transmembrane helix</keyword>
<dbReference type="InterPro" id="IPR001594">
    <property type="entry name" value="Palmitoyltrfase_DHHC"/>
</dbReference>
<feature type="region of interest" description="Disordered" evidence="8">
    <location>
        <begin position="270"/>
        <end position="298"/>
    </location>
</feature>
<dbReference type="GO" id="GO:0016020">
    <property type="term" value="C:membrane"/>
    <property type="evidence" value="ECO:0007669"/>
    <property type="project" value="UniProtKB-SubCell"/>
</dbReference>
<dbReference type="Proteomes" id="UP000681722">
    <property type="component" value="Unassembled WGS sequence"/>
</dbReference>
<dbReference type="Proteomes" id="UP000677228">
    <property type="component" value="Unassembled WGS sequence"/>
</dbReference>
<evidence type="ECO:0000256" key="3">
    <source>
        <dbReference type="ARBA" id="ARBA00022989"/>
    </source>
</evidence>
<dbReference type="PROSITE" id="PS50216">
    <property type="entry name" value="DHHC"/>
    <property type="match status" value="1"/>
</dbReference>
<dbReference type="PANTHER" id="PTHR12349">
    <property type="entry name" value="ANKYRIN REPEAT AND LEM DOMAIN-CONTAINING PROTEIN 2"/>
    <property type="match status" value="1"/>
</dbReference>
<comment type="similarity">
    <text evidence="5">Belongs to the DHHC palmitoyltransferase family. ERF2/ZDHHC9 subfamily.</text>
</comment>
<keyword evidence="7" id="KW-0808">Transferase</keyword>
<evidence type="ECO:0000259" key="9">
    <source>
        <dbReference type="Pfam" id="PF01529"/>
    </source>
</evidence>
<evidence type="ECO:0000256" key="6">
    <source>
        <dbReference type="ARBA" id="ARBA00047790"/>
    </source>
</evidence>
<evidence type="ECO:0000256" key="1">
    <source>
        <dbReference type="ARBA" id="ARBA00004141"/>
    </source>
</evidence>
<sequence>MSESKSQLCCSRFASTVKRLLPSMVSWCLLLSLSTIYFLFICPSITKTVLIPIAHGILFYFVCTNFVLATFMDPGKYDRALVEEYENDQESTYYKTVEIRGTSGRMKWCQTCQFYRPPRCSHCSICDFCIDTFDHHCPWLNNCVGRRNYRYFIQFLISVLLHMFVVFGFSFYYLSLNRDRLTELRTIMSIVLMIFIVLLTIPICGLTGFHFVLIAKGKTTNEQVTGKFKNNMNPFDDGCFSNCLQTFIATTYPKLRRVIKKKVKQVSQKKKSRKYEVRSDQKPTVHQQNSDVETSKNKATYKQITMTSV</sequence>
<feature type="transmembrane region" description="Helical" evidence="7">
    <location>
        <begin position="186"/>
        <end position="213"/>
    </location>
</feature>
<evidence type="ECO:0000256" key="5">
    <source>
        <dbReference type="ARBA" id="ARBA00023463"/>
    </source>
</evidence>
<evidence type="ECO:0000313" key="13">
    <source>
        <dbReference type="EMBL" id="CAF3719753.1"/>
    </source>
</evidence>
<evidence type="ECO:0000313" key="11">
    <source>
        <dbReference type="EMBL" id="CAF0945077.1"/>
    </source>
</evidence>
<feature type="transmembrane region" description="Helical" evidence="7">
    <location>
        <begin position="53"/>
        <end position="71"/>
    </location>
</feature>
<dbReference type="AlphaFoldDB" id="A0A814B7S5"/>
<feature type="compositionally biased region" description="Basic and acidic residues" evidence="8">
    <location>
        <begin position="274"/>
        <end position="283"/>
    </location>
</feature>
<evidence type="ECO:0000256" key="7">
    <source>
        <dbReference type="RuleBase" id="RU079119"/>
    </source>
</evidence>
<protein>
    <recommendedName>
        <fullName evidence="7">Palmitoyltransferase</fullName>
        <ecNumber evidence="7">2.3.1.225</ecNumber>
    </recommendedName>
</protein>
<feature type="compositionally biased region" description="Polar residues" evidence="8">
    <location>
        <begin position="284"/>
        <end position="298"/>
    </location>
</feature>
<dbReference type="Proteomes" id="UP000663829">
    <property type="component" value="Unassembled WGS sequence"/>
</dbReference>
<dbReference type="EMBL" id="CAJNOK010004660">
    <property type="protein sequence ID" value="CAF0945077.1"/>
    <property type="molecule type" value="Genomic_DNA"/>
</dbReference>
<keyword evidence="14" id="KW-1185">Reference proteome</keyword>
<gene>
    <name evidence="10" type="ORF">GPM918_LOCUS9772</name>
    <name evidence="11" type="ORF">OVA965_LOCUS11845</name>
    <name evidence="12" type="ORF">SRO942_LOCUS9773</name>
    <name evidence="13" type="ORF">TMI583_LOCUS11849</name>
</gene>
<dbReference type="GO" id="GO:0019706">
    <property type="term" value="F:protein-cysteine S-palmitoyltransferase activity"/>
    <property type="evidence" value="ECO:0007669"/>
    <property type="project" value="UniProtKB-EC"/>
</dbReference>
<dbReference type="Proteomes" id="UP000682733">
    <property type="component" value="Unassembled WGS sequence"/>
</dbReference>
<dbReference type="Pfam" id="PF01529">
    <property type="entry name" value="DHHC"/>
    <property type="match status" value="1"/>
</dbReference>
<keyword evidence="2 7" id="KW-0812">Transmembrane</keyword>
<name>A0A814B7S5_9BILA</name>
<feature type="transmembrane region" description="Helical" evidence="7">
    <location>
        <begin position="151"/>
        <end position="174"/>
    </location>
</feature>
<feature type="domain" description="Palmitoyltransferase DHHC" evidence="9">
    <location>
        <begin position="105"/>
        <end position="225"/>
    </location>
</feature>
<comment type="subcellular location">
    <subcellularLocation>
        <location evidence="1">Membrane</location>
        <topology evidence="1">Multi-pass membrane protein</topology>
    </subcellularLocation>
</comment>
<dbReference type="EMBL" id="CAJOBA010004665">
    <property type="protein sequence ID" value="CAF3719753.1"/>
    <property type="molecule type" value="Genomic_DNA"/>
</dbReference>
<dbReference type="EMBL" id="CAJOBC010001851">
    <property type="protein sequence ID" value="CAF3702257.1"/>
    <property type="molecule type" value="Genomic_DNA"/>
</dbReference>
<keyword evidence="7" id="KW-0012">Acyltransferase</keyword>
<comment type="caution">
    <text evidence="10">The sequence shown here is derived from an EMBL/GenBank/DDBJ whole genome shotgun (WGS) entry which is preliminary data.</text>
</comment>
<dbReference type="EC" id="2.3.1.225" evidence="7"/>
<dbReference type="OrthoDB" id="4096362at2759"/>
<evidence type="ECO:0000256" key="4">
    <source>
        <dbReference type="ARBA" id="ARBA00023136"/>
    </source>
</evidence>
<evidence type="ECO:0000313" key="12">
    <source>
        <dbReference type="EMBL" id="CAF3702257.1"/>
    </source>
</evidence>
<evidence type="ECO:0000256" key="8">
    <source>
        <dbReference type="SAM" id="MobiDB-lite"/>
    </source>
</evidence>
<proteinExistence type="inferred from homology"/>
<evidence type="ECO:0000313" key="10">
    <source>
        <dbReference type="EMBL" id="CAF0923250.1"/>
    </source>
</evidence>
<evidence type="ECO:0000256" key="2">
    <source>
        <dbReference type="ARBA" id="ARBA00022692"/>
    </source>
</evidence>
<feature type="transmembrane region" description="Helical" evidence="7">
    <location>
        <begin position="20"/>
        <end position="41"/>
    </location>
</feature>
<dbReference type="PANTHER" id="PTHR12349:SF2">
    <property type="entry name" value="PALMITOYLTRANSFERASE ZDHHC8"/>
    <property type="match status" value="1"/>
</dbReference>
<evidence type="ECO:0000313" key="14">
    <source>
        <dbReference type="Proteomes" id="UP000663829"/>
    </source>
</evidence>
<keyword evidence="4 7" id="KW-0472">Membrane</keyword>
<comment type="catalytic activity">
    <reaction evidence="6">
        <text>L-cysteinyl-[protein] + hexadecanoyl-CoA = S-hexadecanoyl-L-cysteinyl-[protein] + CoA</text>
        <dbReference type="Rhea" id="RHEA:36683"/>
        <dbReference type="Rhea" id="RHEA-COMP:10131"/>
        <dbReference type="Rhea" id="RHEA-COMP:11032"/>
        <dbReference type="ChEBI" id="CHEBI:29950"/>
        <dbReference type="ChEBI" id="CHEBI:57287"/>
        <dbReference type="ChEBI" id="CHEBI:57379"/>
        <dbReference type="ChEBI" id="CHEBI:74151"/>
        <dbReference type="EC" id="2.3.1.225"/>
    </reaction>
    <physiologicalReaction direction="left-to-right" evidence="6">
        <dbReference type="Rhea" id="RHEA:36684"/>
    </physiologicalReaction>
</comment>
<organism evidence="10 14">
    <name type="scientific">Didymodactylos carnosus</name>
    <dbReference type="NCBI Taxonomy" id="1234261"/>
    <lineage>
        <taxon>Eukaryota</taxon>
        <taxon>Metazoa</taxon>
        <taxon>Spiralia</taxon>
        <taxon>Gnathifera</taxon>
        <taxon>Rotifera</taxon>
        <taxon>Eurotatoria</taxon>
        <taxon>Bdelloidea</taxon>
        <taxon>Philodinida</taxon>
        <taxon>Philodinidae</taxon>
        <taxon>Didymodactylos</taxon>
    </lineage>
</organism>
<reference evidence="10" key="1">
    <citation type="submission" date="2021-02" db="EMBL/GenBank/DDBJ databases">
        <authorList>
            <person name="Nowell W R."/>
        </authorList>
    </citation>
    <scope>NUCLEOTIDE SEQUENCE</scope>
</reference>
<accession>A0A814B7S5</accession>
<dbReference type="EMBL" id="CAJNOQ010001851">
    <property type="protein sequence ID" value="CAF0923250.1"/>
    <property type="molecule type" value="Genomic_DNA"/>
</dbReference>
<comment type="domain">
    <text evidence="7">The DHHC domain is required for palmitoyltransferase activity.</text>
</comment>